<proteinExistence type="predicted"/>
<evidence type="ECO:0000313" key="3">
    <source>
        <dbReference type="Proteomes" id="UP000286576"/>
    </source>
</evidence>
<evidence type="ECO:0000256" key="1">
    <source>
        <dbReference type="SAM" id="SignalP"/>
    </source>
</evidence>
<sequence length="312" mass="34655">MTYRTYRSFAAPLLGAVGLSLAAPVLAQQTDPGNDIVVEGERTDRREVLRTTRDITQRPGSDSEPVPRFQREICPGVWGLAPDNAQLVIDRIYDNAERAGIAINEEEGCGANIWVIVVDDPAATYAQLREENEFLVQDLSDLDKRLVERQEGPVRAWNITSTRNREGQAIASGADVAATMALSRSGSVGEPNNPVSQMSRLHSAVRLDLEMSVMLIQRSAIGEVDAFALADYATMRLLAHTEPPERENVSDTVLTLFSPDAEPGQPDRLTAFDRGYLRAVYDSTATRPYRLALRNVRRNMERELQMEIEAEQ</sequence>
<keyword evidence="1" id="KW-0732">Signal</keyword>
<evidence type="ECO:0008006" key="4">
    <source>
        <dbReference type="Google" id="ProtNLM"/>
    </source>
</evidence>
<keyword evidence="3" id="KW-1185">Reference proteome</keyword>
<gene>
    <name evidence="2" type="ORF">D2V07_10135</name>
</gene>
<feature type="signal peptide" evidence="1">
    <location>
        <begin position="1"/>
        <end position="22"/>
    </location>
</feature>
<evidence type="ECO:0000313" key="2">
    <source>
        <dbReference type="EMBL" id="RIV85688.1"/>
    </source>
</evidence>
<feature type="chain" id="PRO_5019511254" description="DUF2927 domain-containing protein" evidence="1">
    <location>
        <begin position="23"/>
        <end position="312"/>
    </location>
</feature>
<dbReference type="EMBL" id="QXFL01000004">
    <property type="protein sequence ID" value="RIV85688.1"/>
    <property type="molecule type" value="Genomic_DNA"/>
</dbReference>
<organism evidence="2 3">
    <name type="scientific">Aurantiacibacter zhengii</name>
    <dbReference type="NCBI Taxonomy" id="2307003"/>
    <lineage>
        <taxon>Bacteria</taxon>
        <taxon>Pseudomonadati</taxon>
        <taxon>Pseudomonadota</taxon>
        <taxon>Alphaproteobacteria</taxon>
        <taxon>Sphingomonadales</taxon>
        <taxon>Erythrobacteraceae</taxon>
        <taxon>Aurantiacibacter</taxon>
    </lineage>
</organism>
<dbReference type="AlphaFoldDB" id="A0A418NRL2"/>
<name>A0A418NRL2_9SPHN</name>
<accession>A0A418NRL2</accession>
<protein>
    <recommendedName>
        <fullName evidence="4">DUF2927 domain-containing protein</fullName>
    </recommendedName>
</protein>
<dbReference type="OrthoDB" id="7218943at2"/>
<comment type="caution">
    <text evidence="2">The sequence shown here is derived from an EMBL/GenBank/DDBJ whole genome shotgun (WGS) entry which is preliminary data.</text>
</comment>
<dbReference type="RefSeq" id="WP_119586881.1">
    <property type="nucleotide sequence ID" value="NZ_CAWODQ010000024.1"/>
</dbReference>
<reference evidence="2 3" key="1">
    <citation type="submission" date="2018-08" db="EMBL/GenBank/DDBJ databases">
        <title>Erythrobacter zhengii sp.nov., a bacterium isolated from deep-sea sediment.</title>
        <authorList>
            <person name="Fang C."/>
            <person name="Wu Y.-H."/>
            <person name="Sun C."/>
            <person name="Wang H."/>
            <person name="Cheng H."/>
            <person name="Meng F.-X."/>
            <person name="Wang C.-S."/>
            <person name="Xu X.-W."/>
        </authorList>
    </citation>
    <scope>NUCLEOTIDE SEQUENCE [LARGE SCALE GENOMIC DNA]</scope>
    <source>
        <strain evidence="2 3">V18</strain>
    </source>
</reference>
<dbReference type="Proteomes" id="UP000286576">
    <property type="component" value="Unassembled WGS sequence"/>
</dbReference>